<keyword evidence="1" id="KW-0560">Oxidoreductase</keyword>
<keyword evidence="2" id="KW-0455">Luminescence</keyword>
<dbReference type="InterPro" id="IPR050415">
    <property type="entry name" value="MRET"/>
</dbReference>
<dbReference type="Gene3D" id="2.40.30.10">
    <property type="entry name" value="Translation factors"/>
    <property type="match status" value="1"/>
</dbReference>
<dbReference type="InterPro" id="IPR017938">
    <property type="entry name" value="Riboflavin_synthase-like_b-brl"/>
</dbReference>
<name>A0A501WQM4_9GAMM</name>
<comment type="similarity">
    <text evidence="3">Belongs to the Fre/LuxG FAD/NAD(P) flavoprotein oxidoreductase family.</text>
</comment>
<dbReference type="OrthoDB" id="9806195at2"/>
<dbReference type="PRINTS" id="PR00410">
    <property type="entry name" value="PHEHYDRXLASE"/>
</dbReference>
<dbReference type="RefSeq" id="WP_140590276.1">
    <property type="nucleotide sequence ID" value="NZ_VFRR01000036.1"/>
</dbReference>
<dbReference type="Pfam" id="PF00175">
    <property type="entry name" value="NAD_binding_1"/>
    <property type="match status" value="1"/>
</dbReference>
<dbReference type="Gene3D" id="3.40.50.80">
    <property type="entry name" value="Nucleotide-binding domain of ferredoxin-NADP reductase (FNR) module"/>
    <property type="match status" value="1"/>
</dbReference>
<dbReference type="EMBL" id="VFRR01000036">
    <property type="protein sequence ID" value="TPE48086.1"/>
    <property type="molecule type" value="Genomic_DNA"/>
</dbReference>
<dbReference type="GO" id="GO:0008218">
    <property type="term" value="P:bioluminescence"/>
    <property type="evidence" value="ECO:0007669"/>
    <property type="project" value="UniProtKB-KW"/>
</dbReference>
<evidence type="ECO:0000256" key="3">
    <source>
        <dbReference type="ARBA" id="ARBA00038177"/>
    </source>
</evidence>
<gene>
    <name evidence="5" type="ORF">FJM67_13595</name>
</gene>
<dbReference type="AlphaFoldDB" id="A0A501WQM4"/>
<protein>
    <submittedName>
        <fullName evidence="5">NAD(P)H-flavin reductase</fullName>
    </submittedName>
</protein>
<evidence type="ECO:0000259" key="4">
    <source>
        <dbReference type="PROSITE" id="PS51384"/>
    </source>
</evidence>
<dbReference type="InterPro" id="IPR001433">
    <property type="entry name" value="OxRdtase_FAD/NAD-bd"/>
</dbReference>
<organism evidence="5 6">
    <name type="scientific">Maribrevibacterium harenarium</name>
    <dbReference type="NCBI Taxonomy" id="2589817"/>
    <lineage>
        <taxon>Bacteria</taxon>
        <taxon>Pseudomonadati</taxon>
        <taxon>Pseudomonadota</taxon>
        <taxon>Gammaproteobacteria</taxon>
        <taxon>Oceanospirillales</taxon>
        <taxon>Oceanospirillaceae</taxon>
        <taxon>Maribrevibacterium</taxon>
    </lineage>
</organism>
<reference evidence="5 6" key="1">
    <citation type="submission" date="2019-06" db="EMBL/GenBank/DDBJ databases">
        <title>A novel bacterium of genus Marinomonas, isolated from coastal sand.</title>
        <authorList>
            <person name="Huang H."/>
            <person name="Mo K."/>
            <person name="Hu Y."/>
        </authorList>
    </citation>
    <scope>NUCLEOTIDE SEQUENCE [LARGE SCALE GENOMIC DNA]</scope>
    <source>
        <strain evidence="5 6">HB171799</strain>
    </source>
</reference>
<accession>A0A501WQM4</accession>
<evidence type="ECO:0000256" key="1">
    <source>
        <dbReference type="ARBA" id="ARBA00023002"/>
    </source>
</evidence>
<dbReference type="PANTHER" id="PTHR47354:SF7">
    <property type="entry name" value="NAD(P)H-FLAVIN REDUCTASE"/>
    <property type="match status" value="1"/>
</dbReference>
<dbReference type="PROSITE" id="PS51384">
    <property type="entry name" value="FAD_FR"/>
    <property type="match status" value="1"/>
</dbReference>
<comment type="caution">
    <text evidence="5">The sequence shown here is derived from an EMBL/GenBank/DDBJ whole genome shotgun (WGS) entry which is preliminary data.</text>
</comment>
<evidence type="ECO:0000256" key="2">
    <source>
        <dbReference type="ARBA" id="ARBA00023223"/>
    </source>
</evidence>
<evidence type="ECO:0000313" key="6">
    <source>
        <dbReference type="Proteomes" id="UP000315901"/>
    </source>
</evidence>
<dbReference type="InterPro" id="IPR039261">
    <property type="entry name" value="FNR_nucleotide-bd"/>
</dbReference>
<dbReference type="Proteomes" id="UP000315901">
    <property type="component" value="Unassembled WGS sequence"/>
</dbReference>
<proteinExistence type="inferred from homology"/>
<sequence>MEQVQAKVNGVHLLNNNVYQVDLSVADVNFIAGQYLMICLPTGEKVPYSIGSAPHQLPHITLYILVTDETSLAATVIRTLNHNEEVTLMIPGGDANIANGALDKQPEQVLLLAGGTGFAQMKSIFEHLDHSGYAGKVCLYWGLRSQEDVFLQDWLATEHRFDLQVVLNEGAEGWSGRTGWLYEAVLADHPDLSRSVAFISGSVGMVYGTLDHLEAAGLATENAYSDVFAYAPRPAK</sequence>
<dbReference type="SUPFAM" id="SSF52343">
    <property type="entry name" value="Ferredoxin reductase-like, C-terminal NADP-linked domain"/>
    <property type="match status" value="1"/>
</dbReference>
<dbReference type="SUPFAM" id="SSF63380">
    <property type="entry name" value="Riboflavin synthase domain-like"/>
    <property type="match status" value="1"/>
</dbReference>
<feature type="domain" description="FAD-binding FR-type" evidence="4">
    <location>
        <begin position="1"/>
        <end position="98"/>
    </location>
</feature>
<dbReference type="GO" id="GO:0016491">
    <property type="term" value="F:oxidoreductase activity"/>
    <property type="evidence" value="ECO:0007669"/>
    <property type="project" value="UniProtKB-KW"/>
</dbReference>
<evidence type="ECO:0000313" key="5">
    <source>
        <dbReference type="EMBL" id="TPE48086.1"/>
    </source>
</evidence>
<dbReference type="PANTHER" id="PTHR47354">
    <property type="entry name" value="NADH OXIDOREDUCTASE HCR"/>
    <property type="match status" value="1"/>
</dbReference>
<dbReference type="InterPro" id="IPR017927">
    <property type="entry name" value="FAD-bd_FR_type"/>
</dbReference>
<keyword evidence="6" id="KW-1185">Reference proteome</keyword>